<evidence type="ECO:0000313" key="3">
    <source>
        <dbReference type="Proteomes" id="UP000714420"/>
    </source>
</evidence>
<proteinExistence type="predicted"/>
<dbReference type="InterPro" id="IPR050325">
    <property type="entry name" value="Prot/Nucl_acid_deglycase"/>
</dbReference>
<reference evidence="2 3" key="1">
    <citation type="submission" date="2020-05" db="EMBL/GenBank/DDBJ databases">
        <title>Distinct polysaccharide utilization as determinants for interspecies competition between intestinal Prevotella spp.</title>
        <authorList>
            <person name="Galvez E.J.C."/>
            <person name="Iljazovic A."/>
            <person name="Strowig T."/>
        </authorList>
    </citation>
    <scope>NUCLEOTIDE SEQUENCE [LARGE SCALE GENOMIC DNA]</scope>
    <source>
        <strain evidence="2 3">PMUR</strain>
    </source>
</reference>
<sequence length="188" mass="19826">MSKALVFMADGFEDIEALATVDILRRGGIDVTTVSITGHKDVESAHGVKITADATFEETDTGEATLLILPGGMPGAANLNAHEGLKKALIEHNRQNRMIAAICAAPMVLGGLGLLDGRRATCYPGFEQYLGSAAYTGELCTTDGNITTGEGPAATFPFAYALLEQLTDSDKTAQIADGMMFTHLMKTK</sequence>
<dbReference type="SUPFAM" id="SSF52317">
    <property type="entry name" value="Class I glutamine amidotransferase-like"/>
    <property type="match status" value="1"/>
</dbReference>
<dbReference type="Pfam" id="PF01965">
    <property type="entry name" value="DJ-1_PfpI"/>
    <property type="match status" value="1"/>
</dbReference>
<dbReference type="NCBIfam" id="TIGR01383">
    <property type="entry name" value="not_thiJ"/>
    <property type="match status" value="1"/>
</dbReference>
<evidence type="ECO:0000259" key="1">
    <source>
        <dbReference type="Pfam" id="PF01965"/>
    </source>
</evidence>
<gene>
    <name evidence="2" type="ORF">HPS56_05600</name>
</gene>
<dbReference type="PANTHER" id="PTHR48094">
    <property type="entry name" value="PROTEIN/NUCLEIC ACID DEGLYCASE DJ-1-RELATED"/>
    <property type="match status" value="1"/>
</dbReference>
<accession>A0ABX2ANN4</accession>
<dbReference type="Gene3D" id="3.40.50.880">
    <property type="match status" value="1"/>
</dbReference>
<dbReference type="RefSeq" id="WP_172275181.1">
    <property type="nucleotide sequence ID" value="NZ_CASGMU010000003.1"/>
</dbReference>
<keyword evidence="3" id="KW-1185">Reference proteome</keyword>
<dbReference type="PANTHER" id="PTHR48094:SF12">
    <property type="entry name" value="PARKINSON DISEASE PROTEIN 7 HOMOLOG"/>
    <property type="match status" value="1"/>
</dbReference>
<evidence type="ECO:0000313" key="2">
    <source>
        <dbReference type="EMBL" id="NPD91829.1"/>
    </source>
</evidence>
<dbReference type="EMBL" id="JABKKF010000004">
    <property type="protein sequence ID" value="NPD91829.1"/>
    <property type="molecule type" value="Genomic_DNA"/>
</dbReference>
<dbReference type="CDD" id="cd03135">
    <property type="entry name" value="GATase1_DJ-1"/>
    <property type="match status" value="1"/>
</dbReference>
<dbReference type="InterPro" id="IPR029062">
    <property type="entry name" value="Class_I_gatase-like"/>
</dbReference>
<dbReference type="InterPro" id="IPR002818">
    <property type="entry name" value="DJ-1/PfpI"/>
</dbReference>
<protein>
    <submittedName>
        <fullName evidence="2">DJ-1/PfpI family protein</fullName>
    </submittedName>
</protein>
<feature type="domain" description="DJ-1/PfpI" evidence="1">
    <location>
        <begin position="3"/>
        <end position="165"/>
    </location>
</feature>
<dbReference type="Proteomes" id="UP000714420">
    <property type="component" value="Unassembled WGS sequence"/>
</dbReference>
<organism evidence="2 3">
    <name type="scientific">Xylanibacter muris</name>
    <dbReference type="NCBI Taxonomy" id="2736290"/>
    <lineage>
        <taxon>Bacteria</taxon>
        <taxon>Pseudomonadati</taxon>
        <taxon>Bacteroidota</taxon>
        <taxon>Bacteroidia</taxon>
        <taxon>Bacteroidales</taxon>
        <taxon>Prevotellaceae</taxon>
        <taxon>Xylanibacter</taxon>
    </lineage>
</organism>
<dbReference type="InterPro" id="IPR006287">
    <property type="entry name" value="DJ-1"/>
</dbReference>
<comment type="caution">
    <text evidence="2">The sequence shown here is derived from an EMBL/GenBank/DDBJ whole genome shotgun (WGS) entry which is preliminary data.</text>
</comment>
<name>A0ABX2ANN4_9BACT</name>